<proteinExistence type="predicted"/>
<dbReference type="Proteomes" id="UP000261811">
    <property type="component" value="Unassembled WGS sequence"/>
</dbReference>
<dbReference type="EMBL" id="QURH01001034">
    <property type="protein sequence ID" value="RFU36776.1"/>
    <property type="molecule type" value="Genomic_DNA"/>
</dbReference>
<dbReference type="SUPFAM" id="SSF56973">
    <property type="entry name" value="Aerolisin/ETX pore-forming domain"/>
    <property type="match status" value="1"/>
</dbReference>
<evidence type="ECO:0000313" key="2">
    <source>
        <dbReference type="Proteomes" id="UP000261811"/>
    </source>
</evidence>
<dbReference type="RefSeq" id="WP_117361569.1">
    <property type="nucleotide sequence ID" value="NZ_QURH01001034.1"/>
</dbReference>
<dbReference type="Pfam" id="PF03318">
    <property type="entry name" value="ETX_MTX2"/>
    <property type="match status" value="1"/>
</dbReference>
<organism evidence="1 2">
    <name type="scientific">Actinomadura logoneensis</name>
    <dbReference type="NCBI Taxonomy" id="2293572"/>
    <lineage>
        <taxon>Bacteria</taxon>
        <taxon>Bacillati</taxon>
        <taxon>Actinomycetota</taxon>
        <taxon>Actinomycetes</taxon>
        <taxon>Streptosporangiales</taxon>
        <taxon>Thermomonosporaceae</taxon>
        <taxon>Actinomadura</taxon>
    </lineage>
</organism>
<evidence type="ECO:0000313" key="1">
    <source>
        <dbReference type="EMBL" id="RFU36776.1"/>
    </source>
</evidence>
<dbReference type="AlphaFoldDB" id="A0A372JAD3"/>
<accession>A0A372JAD3</accession>
<name>A0A372JAD3_9ACTN</name>
<dbReference type="InterPro" id="IPR004991">
    <property type="entry name" value="Aerolysin-like"/>
</dbReference>
<gene>
    <name evidence="1" type="ORF">DZF91_36390</name>
</gene>
<reference evidence="1 2" key="1">
    <citation type="submission" date="2018-08" db="EMBL/GenBank/DDBJ databases">
        <title>Actinomadura jelena sp. nov., a novel Actinomycete isolated from soil in Chad.</title>
        <authorList>
            <person name="Shi L."/>
        </authorList>
    </citation>
    <scope>NUCLEOTIDE SEQUENCE [LARGE SCALE GENOMIC DNA]</scope>
    <source>
        <strain evidence="1 2">NEAU-G17</strain>
    </source>
</reference>
<dbReference type="OrthoDB" id="4038311at2"/>
<comment type="caution">
    <text evidence="1">The sequence shown here is derived from an EMBL/GenBank/DDBJ whole genome shotgun (WGS) entry which is preliminary data.</text>
</comment>
<keyword evidence="2" id="KW-1185">Reference proteome</keyword>
<dbReference type="Gene3D" id="2.170.15.10">
    <property type="entry name" value="Proaerolysin, chain A, domain 3"/>
    <property type="match status" value="1"/>
</dbReference>
<protein>
    <submittedName>
        <fullName evidence="1">Uncharacterized protein</fullName>
    </submittedName>
</protein>
<sequence>MAESKFGDFYVGKYNVLPANTQKVPYTAPKSIFLSRVPAFDTSTQGIGTKPIDRGWDFQLSTKETVEKIFKLADAYTKLAELTKGHWGGRDFNSSDVSKVHENWGECPVGLYCSHIPEVYGGARQAVLLHALCTQKKRPSAFVGALAGVAPFLCATIPCQGPISKEYEDACDVSVTESTTEGWELGLEGKAGVDAKGAKIERTASLKWSKSTTKTSTVTKKHSEITKLTVPDKHWGRLDVRVAGGVYAGWLVYKTNEDNNNLAVYPMLVPIHCPNFVSPVAEHTMLAHENTITAAEAALMSRYNALQTEHDALSAALAEPDDDSRTADINRLLDAEAEMERLRAALQQLEA</sequence>